<feature type="region of interest" description="Disordered" evidence="1">
    <location>
        <begin position="21"/>
        <end position="49"/>
    </location>
</feature>
<keyword evidence="4" id="KW-1185">Reference proteome</keyword>
<sequence length="49" mass="5234">MNRALPLLASLLALSLAACATQPPPPPDIPPPPKRKLDAKTQLETGRTY</sequence>
<reference evidence="3 4" key="1">
    <citation type="journal article" date="2023" name="Int. J. Syst. Evol. Microbiol.">
        <title>Methylocystis iwaonis sp. nov., a type II methane-oxidizing bacterium from surface soil of a rice paddy field in Japan, and emended description of the genus Methylocystis (ex Whittenbury et al. 1970) Bowman et al. 1993.</title>
        <authorList>
            <person name="Kaise H."/>
            <person name="Sawadogo J.B."/>
            <person name="Alam M.S."/>
            <person name="Ueno C."/>
            <person name="Dianou D."/>
            <person name="Shinjo R."/>
            <person name="Asakawa S."/>
        </authorList>
    </citation>
    <scope>NUCLEOTIDE SEQUENCE [LARGE SCALE GENOMIC DNA]</scope>
    <source>
        <strain evidence="3 4">SS37A-Re</strain>
    </source>
</reference>
<evidence type="ECO:0000313" key="4">
    <source>
        <dbReference type="Proteomes" id="UP001317629"/>
    </source>
</evidence>
<accession>A0ABM8E7S3</accession>
<keyword evidence="2" id="KW-0732">Signal</keyword>
<organism evidence="3 4">
    <name type="scientific">Methylocystis iwaonis</name>
    <dbReference type="NCBI Taxonomy" id="2885079"/>
    <lineage>
        <taxon>Bacteria</taxon>
        <taxon>Pseudomonadati</taxon>
        <taxon>Pseudomonadota</taxon>
        <taxon>Alphaproteobacteria</taxon>
        <taxon>Hyphomicrobiales</taxon>
        <taxon>Methylocystaceae</taxon>
        <taxon>Methylocystis</taxon>
    </lineage>
</organism>
<dbReference type="Proteomes" id="UP001317629">
    <property type="component" value="Chromosome"/>
</dbReference>
<evidence type="ECO:0000256" key="1">
    <source>
        <dbReference type="SAM" id="MobiDB-lite"/>
    </source>
</evidence>
<dbReference type="RefSeq" id="WP_281931586.1">
    <property type="nucleotide sequence ID" value="NZ_AP027142.1"/>
</dbReference>
<protein>
    <submittedName>
        <fullName evidence="3">Uncharacterized protein</fullName>
    </submittedName>
</protein>
<evidence type="ECO:0000256" key="2">
    <source>
        <dbReference type="SAM" id="SignalP"/>
    </source>
</evidence>
<feature type="compositionally biased region" description="Pro residues" evidence="1">
    <location>
        <begin position="22"/>
        <end position="32"/>
    </location>
</feature>
<feature type="signal peptide" evidence="2">
    <location>
        <begin position="1"/>
        <end position="20"/>
    </location>
</feature>
<name>A0ABM8E7S3_9HYPH</name>
<dbReference type="PROSITE" id="PS51257">
    <property type="entry name" value="PROKAR_LIPOPROTEIN"/>
    <property type="match status" value="1"/>
</dbReference>
<dbReference type="EMBL" id="AP027142">
    <property type="protein sequence ID" value="BDV33994.1"/>
    <property type="molecule type" value="Genomic_DNA"/>
</dbReference>
<proteinExistence type="predicted"/>
<gene>
    <name evidence="3" type="ORF">SS37A_15230</name>
</gene>
<feature type="chain" id="PRO_5045318963" evidence="2">
    <location>
        <begin position="21"/>
        <end position="49"/>
    </location>
</feature>
<evidence type="ECO:0000313" key="3">
    <source>
        <dbReference type="EMBL" id="BDV33994.1"/>
    </source>
</evidence>